<evidence type="ECO:0000313" key="12">
    <source>
        <dbReference type="Proteomes" id="UP000287746"/>
    </source>
</evidence>
<feature type="active site" evidence="4">
    <location>
        <position position="36"/>
    </location>
</feature>
<dbReference type="Pfam" id="PF00708">
    <property type="entry name" value="Acylphosphatase"/>
    <property type="match status" value="1"/>
</dbReference>
<accession>A0A1L6JBV5</accession>
<evidence type="ECO:0000256" key="4">
    <source>
        <dbReference type="PROSITE-ProRule" id="PRU00520"/>
    </source>
</evidence>
<comment type="similarity">
    <text evidence="1 5">Belongs to the acylphosphatase family.</text>
</comment>
<dbReference type="STRING" id="93064.BRX40_14150"/>
<name>A0A1L6JBV5_9SPHN</name>
<dbReference type="AlphaFoldDB" id="A0A1L6JBV5"/>
<reference evidence="10" key="2">
    <citation type="submission" date="2016-12" db="EMBL/GenBank/DDBJ databases">
        <title>Whole genome sequencing of Sphingomonas sp. ABOJV.</title>
        <authorList>
            <person name="Conlan S."/>
            <person name="Thomas P.J."/>
            <person name="Mullikin J."/>
            <person name="Palmore T.N."/>
            <person name="Frank K.M."/>
            <person name="Segre J.A."/>
        </authorList>
    </citation>
    <scope>NUCLEOTIDE SEQUENCE [LARGE SCALE GENOMIC DNA]</scope>
    <source>
        <strain evidence="10">ABOJV</strain>
    </source>
</reference>
<reference evidence="11 12" key="3">
    <citation type="submission" date="2018-07" db="EMBL/GenBank/DDBJ databases">
        <title>Genomic and Epidemiologic Investigation of an Indolent Hospital Outbreak.</title>
        <authorList>
            <person name="Johnson R.C."/>
            <person name="Deming C."/>
            <person name="Conlan S."/>
            <person name="Zellmer C.J."/>
            <person name="Michelin A.V."/>
            <person name="Lee-Lin S."/>
            <person name="Thomas P.J."/>
            <person name="Park M."/>
            <person name="Weingarten R.A."/>
            <person name="Less J."/>
            <person name="Dekker J.P."/>
            <person name="Frank K.M."/>
            <person name="Musser K.A."/>
            <person name="Mcquiston J.R."/>
            <person name="Henderson D.K."/>
            <person name="Lau A.F."/>
            <person name="Palmore T.N."/>
            <person name="Segre J.A."/>
        </authorList>
    </citation>
    <scope>NUCLEOTIDE SEQUENCE [LARGE SCALE GENOMIC DNA]</scope>
    <source>
        <strain evidence="9 12">SK-CDC1_0717</strain>
        <strain evidence="8 11">SK-NIH.Env10_0317</strain>
    </source>
</reference>
<dbReference type="Proteomes" id="UP000287746">
    <property type="component" value="Unassembled WGS sequence"/>
</dbReference>
<evidence type="ECO:0000259" key="6">
    <source>
        <dbReference type="PROSITE" id="PS51160"/>
    </source>
</evidence>
<evidence type="ECO:0000313" key="10">
    <source>
        <dbReference type="Proteomes" id="UP000185161"/>
    </source>
</evidence>
<dbReference type="GeneID" id="44133707"/>
<protein>
    <recommendedName>
        <fullName evidence="2 4">acylphosphatase</fullName>
        <ecNumber evidence="2 4">3.6.1.7</ecNumber>
    </recommendedName>
</protein>
<reference evidence="7" key="1">
    <citation type="submission" date="2016-12" db="EMBL/GenBank/DDBJ databases">
        <title>Whole genome sequencing of Sphingomonas koreensis.</title>
        <authorList>
            <person name="Conlan S."/>
            <person name="Thomas P.J."/>
            <person name="Mullikin J."/>
            <person name="Palmore T.N."/>
            <person name="Frank K.M."/>
            <person name="Segre J.A."/>
        </authorList>
    </citation>
    <scope>NUCLEOTIDE SEQUENCE</scope>
    <source>
        <strain evidence="7">ABOJV</strain>
    </source>
</reference>
<dbReference type="PANTHER" id="PTHR47268">
    <property type="entry name" value="ACYLPHOSPHATASE"/>
    <property type="match status" value="1"/>
</dbReference>
<evidence type="ECO:0000313" key="9">
    <source>
        <dbReference type="EMBL" id="RSY90670.1"/>
    </source>
</evidence>
<dbReference type="Gene3D" id="3.30.70.100">
    <property type="match status" value="1"/>
</dbReference>
<dbReference type="EMBL" id="QQYZ01000001">
    <property type="protein sequence ID" value="RSY90670.1"/>
    <property type="molecule type" value="Genomic_DNA"/>
</dbReference>
<keyword evidence="10" id="KW-1185">Reference proteome</keyword>
<dbReference type="PROSITE" id="PS00151">
    <property type="entry name" value="ACYLPHOSPHATASE_2"/>
    <property type="match status" value="1"/>
</dbReference>
<dbReference type="Proteomes" id="UP000185161">
    <property type="component" value="Chromosome"/>
</dbReference>
<evidence type="ECO:0000256" key="3">
    <source>
        <dbReference type="ARBA" id="ARBA00047645"/>
    </source>
</evidence>
<feature type="active site" evidence="4">
    <location>
        <position position="18"/>
    </location>
</feature>
<keyword evidence="4" id="KW-0378">Hydrolase</keyword>
<evidence type="ECO:0000256" key="5">
    <source>
        <dbReference type="RuleBase" id="RU004168"/>
    </source>
</evidence>
<dbReference type="InterPro" id="IPR036046">
    <property type="entry name" value="Acylphosphatase-like_dom_sf"/>
</dbReference>
<comment type="catalytic activity">
    <reaction evidence="3 4">
        <text>an acyl phosphate + H2O = a carboxylate + phosphate + H(+)</text>
        <dbReference type="Rhea" id="RHEA:14965"/>
        <dbReference type="ChEBI" id="CHEBI:15377"/>
        <dbReference type="ChEBI" id="CHEBI:15378"/>
        <dbReference type="ChEBI" id="CHEBI:29067"/>
        <dbReference type="ChEBI" id="CHEBI:43474"/>
        <dbReference type="ChEBI" id="CHEBI:59918"/>
        <dbReference type="EC" id="3.6.1.7"/>
    </reaction>
</comment>
<dbReference type="EMBL" id="CP018820">
    <property type="protein sequence ID" value="APR53419.1"/>
    <property type="molecule type" value="Genomic_DNA"/>
</dbReference>
<evidence type="ECO:0000256" key="1">
    <source>
        <dbReference type="ARBA" id="ARBA00005614"/>
    </source>
</evidence>
<dbReference type="InterPro" id="IPR017968">
    <property type="entry name" value="Acylphosphatase_CS"/>
</dbReference>
<dbReference type="InterPro" id="IPR001792">
    <property type="entry name" value="Acylphosphatase-like_dom"/>
</dbReference>
<dbReference type="EMBL" id="QQWO01000009">
    <property type="protein sequence ID" value="RSV02626.1"/>
    <property type="molecule type" value="Genomic_DNA"/>
</dbReference>
<evidence type="ECO:0000313" key="11">
    <source>
        <dbReference type="Proteomes" id="UP000286681"/>
    </source>
</evidence>
<proteinExistence type="inferred from homology"/>
<dbReference type="PANTHER" id="PTHR47268:SF4">
    <property type="entry name" value="ACYLPHOSPHATASE"/>
    <property type="match status" value="1"/>
</dbReference>
<dbReference type="KEGG" id="skr:BRX40_14150"/>
<organism evidence="7 10">
    <name type="scientific">Sphingomonas koreensis</name>
    <dbReference type="NCBI Taxonomy" id="93064"/>
    <lineage>
        <taxon>Bacteria</taxon>
        <taxon>Pseudomonadati</taxon>
        <taxon>Pseudomonadota</taxon>
        <taxon>Alphaproteobacteria</taxon>
        <taxon>Sphingomonadales</taxon>
        <taxon>Sphingomonadaceae</taxon>
        <taxon>Sphingomonas</taxon>
    </lineage>
</organism>
<dbReference type="GO" id="GO:0003998">
    <property type="term" value="F:acylphosphatase activity"/>
    <property type="evidence" value="ECO:0007669"/>
    <property type="project" value="UniProtKB-EC"/>
</dbReference>
<dbReference type="SUPFAM" id="SSF54975">
    <property type="entry name" value="Acylphosphatase/BLUF domain-like"/>
    <property type="match status" value="1"/>
</dbReference>
<dbReference type="EC" id="3.6.1.7" evidence="2 4"/>
<sequence>MAAQRLVIEGRVQRVGYRDWAVRTARQLGVIGWVRNLQDGRVEILADGEDMALDTFVDRCREGPAMANVAKVDAMPAEAGNVKGFTKRFTA</sequence>
<dbReference type="OrthoDB" id="5295388at2"/>
<gene>
    <name evidence="7" type="ORF">BRX40_14150</name>
    <name evidence="8" type="ORF">CA257_12055</name>
    <name evidence="9" type="ORF">DAH66_01490</name>
</gene>
<evidence type="ECO:0000256" key="2">
    <source>
        <dbReference type="ARBA" id="ARBA00012150"/>
    </source>
</evidence>
<dbReference type="RefSeq" id="WP_066575122.1">
    <property type="nucleotide sequence ID" value="NZ_CP018820.1"/>
</dbReference>
<evidence type="ECO:0000313" key="7">
    <source>
        <dbReference type="EMBL" id="APR53419.1"/>
    </source>
</evidence>
<dbReference type="InterPro" id="IPR020456">
    <property type="entry name" value="Acylphosphatase"/>
</dbReference>
<feature type="domain" description="Acylphosphatase-like" evidence="6">
    <location>
        <begin position="3"/>
        <end position="89"/>
    </location>
</feature>
<dbReference type="Proteomes" id="UP000286681">
    <property type="component" value="Unassembled WGS sequence"/>
</dbReference>
<dbReference type="PROSITE" id="PS51160">
    <property type="entry name" value="ACYLPHOSPHATASE_3"/>
    <property type="match status" value="1"/>
</dbReference>
<evidence type="ECO:0000313" key="8">
    <source>
        <dbReference type="EMBL" id="RSV02626.1"/>
    </source>
</evidence>